<organism evidence="5 6">
    <name type="scientific">Shinella sumterensis</name>
    <dbReference type="NCBI Taxonomy" id="1967501"/>
    <lineage>
        <taxon>Bacteria</taxon>
        <taxon>Pseudomonadati</taxon>
        <taxon>Pseudomonadota</taxon>
        <taxon>Alphaproteobacteria</taxon>
        <taxon>Hyphomicrobiales</taxon>
        <taxon>Rhizobiaceae</taxon>
        <taxon>Shinella</taxon>
    </lineage>
</organism>
<dbReference type="SUPFAM" id="SSF53850">
    <property type="entry name" value="Periplasmic binding protein-like II"/>
    <property type="match status" value="1"/>
</dbReference>
<evidence type="ECO:0000256" key="2">
    <source>
        <dbReference type="ARBA" id="ARBA00023015"/>
    </source>
</evidence>
<protein>
    <submittedName>
        <fullName evidence="5">LysR substrate-binding domain-containing protein</fullName>
    </submittedName>
</protein>
<evidence type="ECO:0000313" key="5">
    <source>
        <dbReference type="EMBL" id="WLS01062.1"/>
    </source>
</evidence>
<dbReference type="Pfam" id="PF00126">
    <property type="entry name" value="HTH_1"/>
    <property type="match status" value="1"/>
</dbReference>
<keyword evidence="6" id="KW-1185">Reference proteome</keyword>
<dbReference type="InterPro" id="IPR058163">
    <property type="entry name" value="LysR-type_TF_proteobact-type"/>
</dbReference>
<dbReference type="SUPFAM" id="SSF46785">
    <property type="entry name" value="Winged helix' DNA-binding domain"/>
    <property type="match status" value="1"/>
</dbReference>
<reference evidence="5 6" key="1">
    <citation type="submission" date="2023-08" db="EMBL/GenBank/DDBJ databases">
        <title>Pathogen: clinical or host-associated sample.</title>
        <authorList>
            <person name="Hergert J."/>
            <person name="Casey R."/>
            <person name="Wagner J."/>
            <person name="Young E.L."/>
            <person name="Oakeson K.F."/>
        </authorList>
    </citation>
    <scope>NUCLEOTIDE SEQUENCE [LARGE SCALE GENOMIC DNA]</scope>
    <source>
        <strain evidence="5 6">1760953</strain>
        <plasmid evidence="5 6">unnamed4</plasmid>
    </source>
</reference>
<keyword evidence="2" id="KW-0805">Transcription regulation</keyword>
<dbReference type="GO" id="GO:0043565">
    <property type="term" value="F:sequence-specific DNA binding"/>
    <property type="evidence" value="ECO:0007669"/>
    <property type="project" value="TreeGrafter"/>
</dbReference>
<dbReference type="RefSeq" id="WP_191192690.1">
    <property type="nucleotide sequence ID" value="NZ_CP132306.1"/>
</dbReference>
<evidence type="ECO:0000313" key="6">
    <source>
        <dbReference type="Proteomes" id="UP001234585"/>
    </source>
</evidence>
<dbReference type="PANTHER" id="PTHR30537:SF79">
    <property type="entry name" value="TRANSCRIPTIONAL REGULATOR-RELATED"/>
    <property type="match status" value="1"/>
</dbReference>
<geneLocation type="plasmid" evidence="5 6">
    <name>unnamed4</name>
</geneLocation>
<dbReference type="InterPro" id="IPR000847">
    <property type="entry name" value="LysR_HTH_N"/>
</dbReference>
<keyword evidence="3" id="KW-0238">DNA-binding</keyword>
<dbReference type="InterPro" id="IPR005119">
    <property type="entry name" value="LysR_subst-bd"/>
</dbReference>
<dbReference type="EMBL" id="CP132306">
    <property type="protein sequence ID" value="WLS01062.1"/>
    <property type="molecule type" value="Genomic_DNA"/>
</dbReference>
<dbReference type="Proteomes" id="UP001234585">
    <property type="component" value="Plasmid unnamed4"/>
</dbReference>
<keyword evidence="5" id="KW-0614">Plasmid</keyword>
<sequence>MTDHNKRLPSMSSLSALEAVARHKSITRAAQELGRTPSALSHQLRFLEEELGSPLTVRDGKRIELTLFGARYANEVRKAFSVLSGAAGIAGDIGHQGRLTISSTTGFGTYWLCKNLYSFRATFPHVMLTLRVPPTLTDVSDPDVDVFIVHGRAGTWPNHWSELLSETHYVPICSPSFLNERGGKITVDDLGSIPLIHLNGTQDWALWCSSRGVEMPLPETGIFFENIAFSLTAATSGLGVALGVDIFSRPALTEGKLVQVLQHEVKASDSYFIVTKYEKRDQAIVKLFIDWLKNTFNASYHQD</sequence>
<evidence type="ECO:0000256" key="3">
    <source>
        <dbReference type="ARBA" id="ARBA00023125"/>
    </source>
</evidence>
<comment type="similarity">
    <text evidence="1">Belongs to the LysR transcriptional regulatory family.</text>
</comment>
<gene>
    <name evidence="5" type="ORF">Q9313_26430</name>
</gene>
<evidence type="ECO:0000256" key="4">
    <source>
        <dbReference type="ARBA" id="ARBA00023163"/>
    </source>
</evidence>
<evidence type="ECO:0000256" key="1">
    <source>
        <dbReference type="ARBA" id="ARBA00009437"/>
    </source>
</evidence>
<dbReference type="Gene3D" id="3.40.190.10">
    <property type="entry name" value="Periplasmic binding protein-like II"/>
    <property type="match status" value="2"/>
</dbReference>
<proteinExistence type="inferred from homology"/>
<dbReference type="Gene3D" id="1.10.10.10">
    <property type="entry name" value="Winged helix-like DNA-binding domain superfamily/Winged helix DNA-binding domain"/>
    <property type="match status" value="1"/>
</dbReference>
<name>A0AA50HJG3_9HYPH</name>
<dbReference type="InterPro" id="IPR036388">
    <property type="entry name" value="WH-like_DNA-bd_sf"/>
</dbReference>
<dbReference type="PROSITE" id="PS50931">
    <property type="entry name" value="HTH_LYSR"/>
    <property type="match status" value="1"/>
</dbReference>
<dbReference type="PANTHER" id="PTHR30537">
    <property type="entry name" value="HTH-TYPE TRANSCRIPTIONAL REGULATOR"/>
    <property type="match status" value="1"/>
</dbReference>
<dbReference type="GO" id="GO:0006351">
    <property type="term" value="P:DNA-templated transcription"/>
    <property type="evidence" value="ECO:0007669"/>
    <property type="project" value="TreeGrafter"/>
</dbReference>
<dbReference type="Pfam" id="PF03466">
    <property type="entry name" value="LysR_substrate"/>
    <property type="match status" value="1"/>
</dbReference>
<keyword evidence="4" id="KW-0804">Transcription</keyword>
<dbReference type="AlphaFoldDB" id="A0AA50HJG3"/>
<accession>A0AA50HJG3</accession>
<dbReference type="InterPro" id="IPR036390">
    <property type="entry name" value="WH_DNA-bd_sf"/>
</dbReference>
<dbReference type="GO" id="GO:0003700">
    <property type="term" value="F:DNA-binding transcription factor activity"/>
    <property type="evidence" value="ECO:0007669"/>
    <property type="project" value="InterPro"/>
</dbReference>